<dbReference type="STRING" id="671072.PL9214650562"/>
<dbReference type="PANTHER" id="PTHR10146">
    <property type="entry name" value="PROLINE SYNTHETASE CO-TRANSCRIBED BACTERIAL HOMOLOG PROTEIN"/>
    <property type="match status" value="1"/>
</dbReference>
<dbReference type="FunFam" id="3.20.20.10:FF:000018">
    <property type="entry name" value="Pyridoxal phosphate homeostasis protein"/>
    <property type="match status" value="1"/>
</dbReference>
<gene>
    <name evidence="6" type="ORF">PL9214650562</name>
</gene>
<dbReference type="SUPFAM" id="SSF51419">
    <property type="entry name" value="PLP-binding barrel"/>
    <property type="match status" value="1"/>
</dbReference>
<evidence type="ECO:0000259" key="5">
    <source>
        <dbReference type="Pfam" id="PF01168"/>
    </source>
</evidence>
<reference evidence="7" key="1">
    <citation type="submission" date="2015-10" db="EMBL/GenBank/DDBJ databases">
        <authorList>
            <person name="Regsiter A."/>
            <person name="william w."/>
        </authorList>
    </citation>
    <scope>NUCLEOTIDE SEQUENCE [LARGE SCALE GENOMIC DNA]</scope>
</reference>
<dbReference type="InterPro" id="IPR001608">
    <property type="entry name" value="Ala_racemase_N"/>
</dbReference>
<dbReference type="Pfam" id="PF01168">
    <property type="entry name" value="Ala_racemase_N"/>
    <property type="match status" value="1"/>
</dbReference>
<accession>A0A1J1LRB1</accession>
<comment type="similarity">
    <text evidence="2 4">Belongs to the pyridoxal phosphate-binding protein YggS/PROSC family.</text>
</comment>
<protein>
    <recommendedName>
        <fullName evidence="2">Pyridoxal phosphate homeostasis protein</fullName>
        <shortName evidence="2">PLP homeostasis protein</shortName>
    </recommendedName>
</protein>
<dbReference type="EMBL" id="CZDF01000172">
    <property type="protein sequence ID" value="CUR35123.1"/>
    <property type="molecule type" value="Genomic_DNA"/>
</dbReference>
<proteinExistence type="inferred from homology"/>
<organism evidence="6 7">
    <name type="scientific">Planktothrix tepida PCC 9214</name>
    <dbReference type="NCBI Taxonomy" id="671072"/>
    <lineage>
        <taxon>Bacteria</taxon>
        <taxon>Bacillati</taxon>
        <taxon>Cyanobacteriota</taxon>
        <taxon>Cyanophyceae</taxon>
        <taxon>Oscillatoriophycideae</taxon>
        <taxon>Oscillatoriales</taxon>
        <taxon>Microcoleaceae</taxon>
        <taxon>Planktothrix</taxon>
    </lineage>
</organism>
<comment type="cofactor">
    <cofactor evidence="3">
        <name>pyridoxal 5'-phosphate</name>
        <dbReference type="ChEBI" id="CHEBI:597326"/>
    </cofactor>
</comment>
<dbReference type="AlphaFoldDB" id="A0A1J1LRB1"/>
<dbReference type="OrthoDB" id="9804072at2"/>
<evidence type="ECO:0000256" key="3">
    <source>
        <dbReference type="PIRSR" id="PIRSR004848-1"/>
    </source>
</evidence>
<dbReference type="Gene3D" id="3.20.20.10">
    <property type="entry name" value="Alanine racemase"/>
    <property type="match status" value="1"/>
</dbReference>
<evidence type="ECO:0000313" key="7">
    <source>
        <dbReference type="Proteomes" id="UP000184315"/>
    </source>
</evidence>
<feature type="modified residue" description="N6-(pyridoxal phosphate)lysine" evidence="2 3">
    <location>
        <position position="27"/>
    </location>
</feature>
<dbReference type="CDD" id="cd00635">
    <property type="entry name" value="PLPDE_III_YBL036c_like"/>
    <property type="match status" value="1"/>
</dbReference>
<sequence>MIDLITEQIIKIRASIPESVRLIAVTKTVSVEAMRIAYQAGIRDFAENRVQEAAEKYPQLQDLQDITWHLIGHLQTNKATKALQLFQWIQSIDSLKLALRLDRLAGELGYQPQVCLQVKILPDPNKFGWTIPELLAELPQLNQCQHLKIKGLMTIPCLGLSESETLGVFERTRELAETIQHQNWTNIEMQQLSMGMSEDYSLAIQKGATMIRLGRIIFGQRRN</sequence>
<dbReference type="HAMAP" id="MF_02087">
    <property type="entry name" value="PLP_homeostasis"/>
    <property type="match status" value="1"/>
</dbReference>
<keyword evidence="1 2" id="KW-0663">Pyridoxal phosphate</keyword>
<evidence type="ECO:0000256" key="1">
    <source>
        <dbReference type="ARBA" id="ARBA00022898"/>
    </source>
</evidence>
<dbReference type="InterPro" id="IPR029066">
    <property type="entry name" value="PLP-binding_barrel"/>
</dbReference>
<name>A0A1J1LRB1_9CYAN</name>
<dbReference type="NCBIfam" id="TIGR00044">
    <property type="entry name" value="YggS family pyridoxal phosphate-dependent enzyme"/>
    <property type="match status" value="1"/>
</dbReference>
<dbReference type="PIRSF" id="PIRSF004848">
    <property type="entry name" value="YBL036c_PLPDEIII"/>
    <property type="match status" value="1"/>
</dbReference>
<dbReference type="InterPro" id="IPR011078">
    <property type="entry name" value="PyrdxlP_homeostasis"/>
</dbReference>
<comment type="function">
    <text evidence="2">Pyridoxal 5'-phosphate (PLP)-binding protein, which is involved in PLP homeostasis.</text>
</comment>
<keyword evidence="7" id="KW-1185">Reference proteome</keyword>
<feature type="domain" description="Alanine racemase N-terminal" evidence="5">
    <location>
        <begin position="5"/>
        <end position="220"/>
    </location>
</feature>
<evidence type="ECO:0000256" key="2">
    <source>
        <dbReference type="HAMAP-Rule" id="MF_02087"/>
    </source>
</evidence>
<dbReference type="Proteomes" id="UP000184315">
    <property type="component" value="Unassembled WGS sequence"/>
</dbReference>
<evidence type="ECO:0000313" key="6">
    <source>
        <dbReference type="EMBL" id="CUR35123.1"/>
    </source>
</evidence>
<evidence type="ECO:0000256" key="4">
    <source>
        <dbReference type="RuleBase" id="RU004514"/>
    </source>
</evidence>
<dbReference type="GO" id="GO:0030170">
    <property type="term" value="F:pyridoxal phosphate binding"/>
    <property type="evidence" value="ECO:0007669"/>
    <property type="project" value="UniProtKB-UniRule"/>
</dbReference>
<dbReference type="PANTHER" id="PTHR10146:SF14">
    <property type="entry name" value="PYRIDOXAL PHOSPHATE HOMEOSTASIS PROTEIN"/>
    <property type="match status" value="1"/>
</dbReference>
<dbReference type="RefSeq" id="WP_072722074.1">
    <property type="nucleotide sequence ID" value="NZ_LN889813.1"/>
</dbReference>